<proteinExistence type="predicted"/>
<dbReference type="EMBL" id="LGSZ01000047">
    <property type="protein sequence ID" value="KPH79988.1"/>
    <property type="molecule type" value="Genomic_DNA"/>
</dbReference>
<dbReference type="PANTHER" id="PTHR45947:SF3">
    <property type="entry name" value="SULFOQUINOVOSYL TRANSFERASE SQD2"/>
    <property type="match status" value="1"/>
</dbReference>
<protein>
    <recommendedName>
        <fullName evidence="3">Glycosyl transferase</fullName>
    </recommendedName>
</protein>
<dbReference type="PATRIC" id="fig|1526658.3.peg.4516"/>
<evidence type="ECO:0008006" key="3">
    <source>
        <dbReference type="Google" id="ProtNLM"/>
    </source>
</evidence>
<dbReference type="CDD" id="cd03801">
    <property type="entry name" value="GT4_PimA-like"/>
    <property type="match status" value="1"/>
</dbReference>
<reference evidence="1 2" key="1">
    <citation type="submission" date="2015-07" db="EMBL/GenBank/DDBJ databases">
        <title>Whole genome sequencing of Bosea vaviloviae isolated from cave pool.</title>
        <authorList>
            <person name="Tan N.E.H."/>
            <person name="Lee Y.P."/>
            <person name="Gan H.M."/>
            <person name="Barton H."/>
            <person name="Savka M.A."/>
        </authorList>
    </citation>
    <scope>NUCLEOTIDE SEQUENCE [LARGE SCALE GENOMIC DNA]</scope>
    <source>
        <strain evidence="1 2">SD260</strain>
    </source>
</reference>
<accession>A0A0N1FH07</accession>
<name>A0A0N1FH07_9HYPH</name>
<dbReference type="RefSeq" id="WP_054209993.1">
    <property type="nucleotide sequence ID" value="NZ_LGSZ01000047.1"/>
</dbReference>
<dbReference type="PANTHER" id="PTHR45947">
    <property type="entry name" value="SULFOQUINOVOSYL TRANSFERASE SQD2"/>
    <property type="match status" value="1"/>
</dbReference>
<dbReference type="Gene3D" id="3.40.50.2000">
    <property type="entry name" value="Glycogen Phosphorylase B"/>
    <property type="match status" value="1"/>
</dbReference>
<evidence type="ECO:0000313" key="2">
    <source>
        <dbReference type="Proteomes" id="UP000037822"/>
    </source>
</evidence>
<dbReference type="GO" id="GO:0016758">
    <property type="term" value="F:hexosyltransferase activity"/>
    <property type="evidence" value="ECO:0007669"/>
    <property type="project" value="TreeGrafter"/>
</dbReference>
<dbReference type="SUPFAM" id="SSF53756">
    <property type="entry name" value="UDP-Glycosyltransferase/glycogen phosphorylase"/>
    <property type="match status" value="1"/>
</dbReference>
<dbReference type="AlphaFoldDB" id="A0A0N1FH07"/>
<dbReference type="InterPro" id="IPR050194">
    <property type="entry name" value="Glycosyltransferase_grp1"/>
</dbReference>
<keyword evidence="2" id="KW-1185">Reference proteome</keyword>
<evidence type="ECO:0000313" key="1">
    <source>
        <dbReference type="EMBL" id="KPH79988.1"/>
    </source>
</evidence>
<organism evidence="1 2">
    <name type="scientific">Bosea vaviloviae</name>
    <dbReference type="NCBI Taxonomy" id="1526658"/>
    <lineage>
        <taxon>Bacteria</taxon>
        <taxon>Pseudomonadati</taxon>
        <taxon>Pseudomonadota</taxon>
        <taxon>Alphaproteobacteria</taxon>
        <taxon>Hyphomicrobiales</taxon>
        <taxon>Boseaceae</taxon>
        <taxon>Bosea</taxon>
    </lineage>
</organism>
<sequence>MRIAFHTPLNAYDDGGISGDRRMARQLVDVLEGLGHVVEPVPAARAFMPTPDADLLARHEGEATALVEAMLAQWRDGVPAPELWFTYHNYYKAPDLLGPAIVERLGIPYVVAEASDADRRASGEWAAHTRIVRDGLAAADLHLHFTDRDRQGLEPWRAARTALLDLPPFIAFASEPPMQAGDAAIPRLVTVAMMREGTKQNSYLALARVLAQVADRPWTLTIIGDGRKRAEIQQAFAALPPGRIQWRGAIAHDRVLAELAAHDVFIWPGVREAYGLVYLEAQAVGLPIVAFDSGGVSATVRSGETALLAAEGDEAALSAALLRLLDDPDLSSRMGMAARRFALTERSPARAATILERGLTLAVANRAARAQPARVEAP</sequence>
<comment type="caution">
    <text evidence="1">The sequence shown here is derived from an EMBL/GenBank/DDBJ whole genome shotgun (WGS) entry which is preliminary data.</text>
</comment>
<gene>
    <name evidence="1" type="ORF">AE618_15710</name>
</gene>
<dbReference type="Proteomes" id="UP000037822">
    <property type="component" value="Unassembled WGS sequence"/>
</dbReference>
<dbReference type="Pfam" id="PF13692">
    <property type="entry name" value="Glyco_trans_1_4"/>
    <property type="match status" value="1"/>
</dbReference>
<dbReference type="OrthoDB" id="5443996at2"/>